<protein>
    <submittedName>
        <fullName evidence="15">JmjC domain-containing histone demethylation protein 1</fullName>
    </submittedName>
</protein>
<evidence type="ECO:0000259" key="13">
    <source>
        <dbReference type="PROSITE" id="PS50016"/>
    </source>
</evidence>
<dbReference type="InterPro" id="IPR013083">
    <property type="entry name" value="Znf_RING/FYVE/PHD"/>
</dbReference>
<dbReference type="EMBL" id="LWCA01000177">
    <property type="protein sequence ID" value="OAF70194.1"/>
    <property type="molecule type" value="Genomic_DNA"/>
</dbReference>
<keyword evidence="16" id="KW-1185">Reference proteome</keyword>
<evidence type="ECO:0000256" key="6">
    <source>
        <dbReference type="ARBA" id="ARBA00022964"/>
    </source>
</evidence>
<dbReference type="Gene3D" id="3.30.40.10">
    <property type="entry name" value="Zinc/RING finger domain, C3HC4 (zinc finger)"/>
    <property type="match status" value="1"/>
</dbReference>
<dbReference type="Pfam" id="PF00628">
    <property type="entry name" value="PHD"/>
    <property type="match status" value="1"/>
</dbReference>
<dbReference type="Proteomes" id="UP000078046">
    <property type="component" value="Unassembled WGS sequence"/>
</dbReference>
<keyword evidence="9" id="KW-0805">Transcription regulation</keyword>
<evidence type="ECO:0000256" key="7">
    <source>
        <dbReference type="ARBA" id="ARBA00023002"/>
    </source>
</evidence>
<dbReference type="SMART" id="SM00558">
    <property type="entry name" value="JmjC"/>
    <property type="match status" value="1"/>
</dbReference>
<evidence type="ECO:0000256" key="5">
    <source>
        <dbReference type="ARBA" id="ARBA00022853"/>
    </source>
</evidence>
<evidence type="ECO:0000256" key="12">
    <source>
        <dbReference type="PROSITE-ProRule" id="PRU00146"/>
    </source>
</evidence>
<gene>
    <name evidence="15" type="ORF">A3Q56_02062</name>
</gene>
<dbReference type="InterPro" id="IPR001965">
    <property type="entry name" value="Znf_PHD"/>
</dbReference>
<evidence type="ECO:0000256" key="1">
    <source>
        <dbReference type="ARBA" id="ARBA00004123"/>
    </source>
</evidence>
<dbReference type="Pfam" id="PF02373">
    <property type="entry name" value="JmjC"/>
    <property type="match status" value="1"/>
</dbReference>
<evidence type="ECO:0000256" key="3">
    <source>
        <dbReference type="ARBA" id="ARBA00022771"/>
    </source>
</evidence>
<keyword evidence="2" id="KW-0479">Metal-binding</keyword>
<evidence type="ECO:0000256" key="11">
    <source>
        <dbReference type="ARBA" id="ARBA00023242"/>
    </source>
</evidence>
<evidence type="ECO:0000256" key="4">
    <source>
        <dbReference type="ARBA" id="ARBA00022833"/>
    </source>
</evidence>
<dbReference type="InterPro" id="IPR003347">
    <property type="entry name" value="JmjC_dom"/>
</dbReference>
<dbReference type="PROSITE" id="PS50016">
    <property type="entry name" value="ZF_PHD_2"/>
    <property type="match status" value="1"/>
</dbReference>
<accession>A0A177B9T0</accession>
<dbReference type="InterPro" id="IPR041070">
    <property type="entry name" value="JHD"/>
</dbReference>
<dbReference type="Gene3D" id="1.20.58.1360">
    <property type="match status" value="1"/>
</dbReference>
<dbReference type="GO" id="GO:0005634">
    <property type="term" value="C:nucleus"/>
    <property type="evidence" value="ECO:0007669"/>
    <property type="project" value="UniProtKB-SubCell"/>
</dbReference>
<keyword evidence="8" id="KW-0408">Iron</keyword>
<evidence type="ECO:0000313" key="15">
    <source>
        <dbReference type="EMBL" id="OAF70194.1"/>
    </source>
</evidence>
<feature type="domain" description="PHD-type" evidence="13">
    <location>
        <begin position="4"/>
        <end position="55"/>
    </location>
</feature>
<dbReference type="OrthoDB" id="5876800at2759"/>
<dbReference type="InterPro" id="IPR019786">
    <property type="entry name" value="Zinc_finger_PHD-type_CS"/>
</dbReference>
<dbReference type="SMART" id="SM00249">
    <property type="entry name" value="PHD"/>
    <property type="match status" value="1"/>
</dbReference>
<evidence type="ECO:0000256" key="10">
    <source>
        <dbReference type="ARBA" id="ARBA00023163"/>
    </source>
</evidence>
<dbReference type="SUPFAM" id="SSF57903">
    <property type="entry name" value="FYVE/PHD zinc finger"/>
    <property type="match status" value="1"/>
</dbReference>
<dbReference type="PROSITE" id="PS01359">
    <property type="entry name" value="ZF_PHD_1"/>
    <property type="match status" value="1"/>
</dbReference>
<evidence type="ECO:0000256" key="2">
    <source>
        <dbReference type="ARBA" id="ARBA00022723"/>
    </source>
</evidence>
<keyword evidence="7" id="KW-0560">Oxidoreductase</keyword>
<dbReference type="InterPro" id="IPR011011">
    <property type="entry name" value="Znf_FYVE_PHD"/>
</dbReference>
<evidence type="ECO:0000313" key="16">
    <source>
        <dbReference type="Proteomes" id="UP000078046"/>
    </source>
</evidence>
<dbReference type="CDD" id="cd15560">
    <property type="entry name" value="PHD2_3_BPTF"/>
    <property type="match status" value="1"/>
</dbReference>
<comment type="subcellular location">
    <subcellularLocation>
        <location evidence="1">Nucleus</location>
    </subcellularLocation>
</comment>
<keyword evidence="3 12" id="KW-0863">Zinc-finger</keyword>
<proteinExistence type="predicted"/>
<organism evidence="15 16">
    <name type="scientific">Intoshia linei</name>
    <dbReference type="NCBI Taxonomy" id="1819745"/>
    <lineage>
        <taxon>Eukaryota</taxon>
        <taxon>Metazoa</taxon>
        <taxon>Spiralia</taxon>
        <taxon>Lophotrochozoa</taxon>
        <taxon>Mesozoa</taxon>
        <taxon>Orthonectida</taxon>
        <taxon>Rhopaluridae</taxon>
        <taxon>Intoshia</taxon>
    </lineage>
</organism>
<dbReference type="InterPro" id="IPR050690">
    <property type="entry name" value="JHDM1_Histone_Demethylase"/>
</dbReference>
<dbReference type="InterPro" id="IPR019787">
    <property type="entry name" value="Znf_PHD-finger"/>
</dbReference>
<evidence type="ECO:0000256" key="9">
    <source>
        <dbReference type="ARBA" id="ARBA00023015"/>
    </source>
</evidence>
<dbReference type="GO" id="GO:0008270">
    <property type="term" value="F:zinc ion binding"/>
    <property type="evidence" value="ECO:0007669"/>
    <property type="project" value="UniProtKB-KW"/>
</dbReference>
<keyword evidence="10" id="KW-0804">Transcription</keyword>
<comment type="caution">
    <text evidence="15">The sequence shown here is derived from an EMBL/GenBank/DDBJ whole genome shotgun (WGS) entry which is preliminary data.</text>
</comment>
<dbReference type="Gene3D" id="2.60.120.650">
    <property type="entry name" value="Cupin"/>
    <property type="match status" value="1"/>
</dbReference>
<keyword evidence="6" id="KW-0223">Dioxygenase</keyword>
<dbReference type="Pfam" id="PF17811">
    <property type="entry name" value="JHD"/>
    <property type="match status" value="1"/>
</dbReference>
<dbReference type="SUPFAM" id="SSF51197">
    <property type="entry name" value="Clavaminate synthase-like"/>
    <property type="match status" value="1"/>
</dbReference>
<dbReference type="PANTHER" id="PTHR23123">
    <property type="entry name" value="PHD/F-BOX CONTAINING PROTEIN"/>
    <property type="match status" value="1"/>
</dbReference>
<dbReference type="GO" id="GO:0051213">
    <property type="term" value="F:dioxygenase activity"/>
    <property type="evidence" value="ECO:0007669"/>
    <property type="project" value="UniProtKB-KW"/>
</dbReference>
<keyword evidence="5" id="KW-0156">Chromatin regulator</keyword>
<dbReference type="PROSITE" id="PS51184">
    <property type="entry name" value="JMJC"/>
    <property type="match status" value="1"/>
</dbReference>
<keyword evidence="11" id="KW-0539">Nucleus</keyword>
<name>A0A177B9T0_9BILA</name>
<dbReference type="GO" id="GO:0006325">
    <property type="term" value="P:chromatin organization"/>
    <property type="evidence" value="ECO:0007669"/>
    <property type="project" value="UniProtKB-KW"/>
</dbReference>
<feature type="domain" description="JmjC" evidence="14">
    <location>
        <begin position="189"/>
        <end position="358"/>
    </location>
</feature>
<dbReference type="AlphaFoldDB" id="A0A177B9T0"/>
<sequence length="630" mass="72970">MEKDIYCICKKPYENGEVMIECSGCTDWFHGRCVGVSEEQMENIDKYFCPDCIIKFGPILYANKPVKTLTKLKLKAGSDAFIKWLENKGFYEASLICSTVEGEDLNENFLERTGFDKPIFIEKKDGLKMTMPPSHVNIGDIINLIGSERIIDVINVRNQTDFKMRLKHFHTYYILKNKTDIFNVISLEFSKTKLAEIIEIPDVVKQISWVDLYWPNSAYMDDYLMRPETLRYCLMSAKASYTDFHIDFSGTSVWYHIHQGEKIFYLIKPTDDNLRIYEKWLMLKNNKELFFSDYLIRQLGKSNRTQTYKMVLTAGNTVMIPGGWIHAVYTTKDSIVFGGNFLCTYRAEMHLKIYALEKRLNIENKYILPNFESLHWYTANSYVNTLIGGLYGEEMCYNDVVTGGMLALYKILCHWIDNTNPSYLACKRNIPMSVSFKKVLKELEFIMSRLGFSKEEINVPFSLKPKEPVKNPNQFVKFLPSLELTKPNKDNVPFLKKETEKTVIKPYVKRTPSPEPEKPKLKLKLGIKRKATTPIDDHTPSNSNCNDVSANVEYRIISNTAKPSPIKVGIRTIKRTKLECSAKAYKKSKSKEFIRRKEAVKSFGKPLNTPKTKKSMTTKELFKLLKIKQK</sequence>
<evidence type="ECO:0000259" key="14">
    <source>
        <dbReference type="PROSITE" id="PS51184"/>
    </source>
</evidence>
<evidence type="ECO:0000256" key="8">
    <source>
        <dbReference type="ARBA" id="ARBA00023004"/>
    </source>
</evidence>
<reference evidence="15 16" key="1">
    <citation type="submission" date="2016-04" db="EMBL/GenBank/DDBJ databases">
        <title>The genome of Intoshia linei affirms orthonectids as highly simplified spiralians.</title>
        <authorList>
            <person name="Mikhailov K.V."/>
            <person name="Slusarev G.S."/>
            <person name="Nikitin M.A."/>
            <person name="Logacheva M.D."/>
            <person name="Penin A."/>
            <person name="Aleoshin V."/>
            <person name="Panchin Y.V."/>
        </authorList>
    </citation>
    <scope>NUCLEOTIDE SEQUENCE [LARGE SCALE GENOMIC DNA]</scope>
    <source>
        <strain evidence="15">Intl2013</strain>
        <tissue evidence="15">Whole animal</tissue>
    </source>
</reference>
<keyword evidence="4" id="KW-0862">Zinc</keyword>